<dbReference type="Pfam" id="PF00932">
    <property type="entry name" value="LTD"/>
    <property type="match status" value="1"/>
</dbReference>
<dbReference type="InterPro" id="IPR001322">
    <property type="entry name" value="Lamin_tail_dom"/>
</dbReference>
<dbReference type="Proteomes" id="UP001301797">
    <property type="component" value="Chromosome"/>
</dbReference>
<organism evidence="2 3">
    <name type="scientific">Methanochimaera problematica</name>
    <dbReference type="NCBI Taxonomy" id="2609417"/>
    <lineage>
        <taxon>Archaea</taxon>
        <taxon>Methanobacteriati</taxon>
        <taxon>Methanobacteriota</taxon>
        <taxon>Stenosarchaea group</taxon>
        <taxon>Methanomicrobia</taxon>
        <taxon>Methanomicrobiales</taxon>
        <taxon>Methanomicrobiaceae</taxon>
        <taxon>Methanochimaera</taxon>
    </lineage>
</organism>
<dbReference type="SUPFAM" id="SSF74853">
    <property type="entry name" value="Lamin A/C globular tail domain"/>
    <property type="match status" value="1"/>
</dbReference>
<dbReference type="EMBL" id="CP043875">
    <property type="protein sequence ID" value="WOF16393.1"/>
    <property type="molecule type" value="Genomic_DNA"/>
</dbReference>
<evidence type="ECO:0000313" key="3">
    <source>
        <dbReference type="Proteomes" id="UP001301797"/>
    </source>
</evidence>
<evidence type="ECO:0000313" key="2">
    <source>
        <dbReference type="EMBL" id="WOF16393.1"/>
    </source>
</evidence>
<sequence length="111" mass="12885">MSGVRITGINLLDEWVTIENKNHYDVDISGWRISDDKESNSYIFPEGRIIRSEKMITIYTEPGSNNNNELYWGINKDIWNDYGDTALLYDKDGKLRDSMTVQNQNGISEFK</sequence>
<dbReference type="KEGG" id="mefw:F1737_06570"/>
<protein>
    <submittedName>
        <fullName evidence="2">Lamin tail domain-containing protein</fullName>
    </submittedName>
</protein>
<reference evidence="2 3" key="1">
    <citation type="submission" date="2019-09" db="EMBL/GenBank/DDBJ databases">
        <title>The complete genome of Methanoplanus sp. FWC-SCC4.</title>
        <authorList>
            <person name="Chen S.-C."/>
            <person name="Zhou Y.-Z."/>
            <person name="Lai M.-C."/>
        </authorList>
    </citation>
    <scope>NUCLEOTIDE SEQUENCE [LARGE SCALE GENOMIC DNA]</scope>
    <source>
        <strain evidence="2 3">FWC-SCC4</strain>
    </source>
</reference>
<accession>A0AA97I375</accession>
<dbReference type="AlphaFoldDB" id="A0AA97I375"/>
<dbReference type="InterPro" id="IPR036415">
    <property type="entry name" value="Lamin_tail_dom_sf"/>
</dbReference>
<keyword evidence="3" id="KW-1185">Reference proteome</keyword>
<dbReference type="Gene3D" id="2.60.40.1260">
    <property type="entry name" value="Lamin Tail domain"/>
    <property type="match status" value="1"/>
</dbReference>
<evidence type="ECO:0000259" key="1">
    <source>
        <dbReference type="PROSITE" id="PS51841"/>
    </source>
</evidence>
<dbReference type="PROSITE" id="PS51841">
    <property type="entry name" value="LTD"/>
    <property type="match status" value="1"/>
</dbReference>
<proteinExistence type="predicted"/>
<name>A0AA97I375_9EURY</name>
<gene>
    <name evidence="2" type="ORF">F1737_06570</name>
</gene>
<feature type="domain" description="LTD" evidence="1">
    <location>
        <begin position="1"/>
        <end position="104"/>
    </location>
</feature>